<keyword evidence="1" id="KW-0472">Membrane</keyword>
<proteinExistence type="predicted"/>
<comment type="caution">
    <text evidence="2">The sequence shown here is derived from an EMBL/GenBank/DDBJ whole genome shotgun (WGS) entry which is preliminary data.</text>
</comment>
<feature type="transmembrane region" description="Helical" evidence="1">
    <location>
        <begin position="186"/>
        <end position="203"/>
    </location>
</feature>
<dbReference type="InterPro" id="IPR007354">
    <property type="entry name" value="CruF-like"/>
</dbReference>
<organism evidence="2 3">
    <name type="scientific">Christiangramia sabulilitoris</name>
    <dbReference type="NCBI Taxonomy" id="2583991"/>
    <lineage>
        <taxon>Bacteria</taxon>
        <taxon>Pseudomonadati</taxon>
        <taxon>Bacteroidota</taxon>
        <taxon>Flavobacteriia</taxon>
        <taxon>Flavobacteriales</taxon>
        <taxon>Flavobacteriaceae</taxon>
        <taxon>Christiangramia</taxon>
    </lineage>
</organism>
<feature type="transmembrane region" description="Helical" evidence="1">
    <location>
        <begin position="122"/>
        <end position="142"/>
    </location>
</feature>
<evidence type="ECO:0000256" key="1">
    <source>
        <dbReference type="SAM" id="Phobius"/>
    </source>
</evidence>
<dbReference type="PANTHER" id="PTHR39419:SF1">
    <property type="entry name" value="SLL0814 PROTEIN"/>
    <property type="match status" value="1"/>
</dbReference>
<feature type="transmembrane region" description="Helical" evidence="1">
    <location>
        <begin position="149"/>
        <end position="166"/>
    </location>
</feature>
<dbReference type="EMBL" id="VHSF01000003">
    <property type="protein sequence ID" value="TRO64152.1"/>
    <property type="molecule type" value="Genomic_DNA"/>
</dbReference>
<feature type="transmembrane region" description="Helical" evidence="1">
    <location>
        <begin position="215"/>
        <end position="233"/>
    </location>
</feature>
<evidence type="ECO:0000313" key="2">
    <source>
        <dbReference type="EMBL" id="TRO64152.1"/>
    </source>
</evidence>
<dbReference type="Pfam" id="PF04240">
    <property type="entry name" value="Caroten_synth"/>
    <property type="match status" value="1"/>
</dbReference>
<evidence type="ECO:0000313" key="3">
    <source>
        <dbReference type="Proteomes" id="UP000315131"/>
    </source>
</evidence>
<dbReference type="Proteomes" id="UP000315131">
    <property type="component" value="Unassembled WGS sequence"/>
</dbReference>
<dbReference type="OrthoDB" id="9811293at2"/>
<feature type="transmembrane region" description="Helical" evidence="1">
    <location>
        <begin position="30"/>
        <end position="48"/>
    </location>
</feature>
<name>A0A550HZK0_9FLAO</name>
<sequence>MPAIGQNRNRSYPQSMNMVKTLLQTGNLKLSFSIFLLILFHVSAMIGVSLSYKDWFVEKTPFTLLLAFLLLALNFPLNTNKKWLLAGIFFFTGMLAEWIGVNTGLIFGTYEYGENLGIKFDGVPYLIGVYWAVLTFITADIAKKITGKLLLQVILGASLMVFLDYAMEVSAPVFDFWTFQGGIAPLENYITWFIVAALLHLVYQKISPKGNFNFSLALYLVLLIFFGYFYVYYSI</sequence>
<feature type="transmembrane region" description="Helical" evidence="1">
    <location>
        <begin position="84"/>
        <end position="110"/>
    </location>
</feature>
<feature type="transmembrane region" description="Helical" evidence="1">
    <location>
        <begin position="60"/>
        <end position="77"/>
    </location>
</feature>
<dbReference type="AlphaFoldDB" id="A0A550HZK0"/>
<protein>
    <submittedName>
        <fullName evidence="2">Carotenoid biosynthesis protein</fullName>
    </submittedName>
</protein>
<keyword evidence="1" id="KW-0812">Transmembrane</keyword>
<accession>A0A550HZK0</accession>
<keyword evidence="1" id="KW-1133">Transmembrane helix</keyword>
<gene>
    <name evidence="2" type="ORF">FGM01_11635</name>
</gene>
<dbReference type="PANTHER" id="PTHR39419">
    <property type="entry name" value="SLL0814 PROTEIN"/>
    <property type="match status" value="1"/>
</dbReference>
<reference evidence="2 3" key="1">
    <citation type="submission" date="2019-06" db="EMBL/GenBank/DDBJ databases">
        <title>Gramella sabulilitoris sp. nov., isolated from a marine sand.</title>
        <authorList>
            <person name="Yoon J.-H."/>
        </authorList>
    </citation>
    <scope>NUCLEOTIDE SEQUENCE [LARGE SCALE GENOMIC DNA]</scope>
    <source>
        <strain evidence="2 3">HSMS-1</strain>
    </source>
</reference>
<keyword evidence="3" id="KW-1185">Reference proteome</keyword>